<dbReference type="SUPFAM" id="SSF52047">
    <property type="entry name" value="RNI-like"/>
    <property type="match status" value="2"/>
</dbReference>
<dbReference type="InterPro" id="IPR032675">
    <property type="entry name" value="LRR_dom_sf"/>
</dbReference>
<keyword evidence="1" id="KW-0175">Coiled coil</keyword>
<dbReference type="Gene3D" id="3.80.10.10">
    <property type="entry name" value="Ribonuclease Inhibitor"/>
    <property type="match status" value="2"/>
</dbReference>
<protein>
    <recommendedName>
        <fullName evidence="4">Leucine-rich repeat protein</fullName>
    </recommendedName>
</protein>
<reference evidence="3" key="1">
    <citation type="submission" date="2007-11" db="EMBL/GenBank/DDBJ databases">
        <authorList>
            <consortium name="The Broad Institute Genome Sequencing Platform"/>
            <person name="Volkman S.K."/>
            <person name="Daily J.P."/>
            <person name="Sarr O."/>
            <person name="Ndiaye D."/>
            <person name="Ndir O."/>
            <person name="Mboup S."/>
            <person name="Lukens A."/>
            <person name="Stange-Thomann N."/>
            <person name="Mauceli E."/>
            <person name="Gnerre S."/>
            <person name="Jaffe D."/>
            <person name="Zainoun J."/>
            <person name="Wiegand R.C."/>
            <person name="Birren B."/>
            <person name="Galagan J."/>
            <person name="Lander E."/>
            <person name="Wirth D.F."/>
        </authorList>
    </citation>
    <scope>NUCLEOTIDE SEQUENCE [LARGE SCALE GENOMIC DNA]</scope>
    <source>
        <strain evidence="3">7G8</strain>
    </source>
</reference>
<proteinExistence type="predicted"/>
<evidence type="ECO:0000313" key="3">
    <source>
        <dbReference type="Proteomes" id="UP000030688"/>
    </source>
</evidence>
<dbReference type="Proteomes" id="UP000030688">
    <property type="component" value="Unassembled WGS sequence"/>
</dbReference>
<sequence>MDESLILPKNRLKNLNCAFLSTTEYIDDNVNDEHKIFSNGNKNLEKESINFYKNENNYIKNIDNIENNGIKDSNLKLITKENEGRSFLHPEHIRQKNLEGYNEEYVNVSFLNDLIKVPNEDIRLRQKDFFMKKYDLLHKEGEAKKRNNYEYINQTNEYYITNNVEEKMPNTGIHNGKFFHDNNMLQYDDDMKKWTNESRYLYFIEKEKEKDDNEKTTKFKNISFNNSLIVDKYEKNVYKHVLRDETKIENLILDVLNRSMSYEKNVIVRKKVDELNIRKKTTIIKKHEPILDYLHYENFFNDDDINISINSSSESIEHSQDMDKNSLIYNEEKREEFEIRDNINILLNKVKNDLYTNDFTRFIPDQFDTDIFLYNNGNGNYEDLCIEKTDDVLKQTTIEMNQQKMNQERELLERYNYVDSLYSPGYYTRITQKLKKQKEKKINIYDLKKIKLYKKMKEEKLQNDRMKKEEEDLIKMRLEQSEDLDNDVNLDEHKISLENRENLSLRKIMDNIKLEGLNNDIDEEGSEKEDTYVTDSSINFETLNNRDLENLKKKYKVMSKSNRVFEEDLRRLKFYICKRLNKKKHIFKSAVKDVKAKEKKKEKIKKIIQVSKQAGFSLLAKIHGDTHKSYEEKNVESDQLDESDLFNNADKNASELNSSAYTYSSLTISSYEHMNIRNIHYIDNTNEKLFYVRDPSINITYLYDKVNFFLIQNKAKINKGILFMELLLYDIKFYHNSSMIEENALLYVFNINENTMVEKIKKKNQLCELILKTVNKNKMSFSCSILKQGKDLELICNKIIKRILMVKYIKYFESKSLMILDNAINFFLYEKILDLRNVPYDKIGDGIISLYIQNTCSVGIIDFSNRSMSIQNLNEYMDFAKITHCNKLYLSNNPLFSKLSYDIVKKDIDGVITHLKNMKLTELYLDFIDLSNVCGEYIICNIIQKTEISFLSLMNCGLTHDNITNIINNIKENENEYKSSNIHYLNVEFNKLIYYDVVSLIKILSKLNKLFKKIYIYGNLIQTDIFDISFEFKRNLSIIEVKKYCKHVPNVFNLNNIKEVKDYFYCNLRGFAETFEDDKIVYLYFELYSCYMYVYSPEERLYNIKKISLLKKEESPLIIIGASLNNKEVTIRMKVFKLNIAKLFNILVNDSFHGRMYCYEQINNNREINRNVLNYFISRGENEIRLYDYNISREDIQCVFKLCKDKIVKNINLNYCYMCNDDLSYFNSLKEYPYGIKVYKLSLCNNLFNSNMNLQGFLNFLSNFIIYFKINLSNMSIGKNPLIHELLLYLINNTRYTHKSYEEKNVESDQLDESDLFNNADKNASELNSSAYTYSSLTISSYEHMNIRNIHYIDNTNEKLFYVRDPSINITYLYDKVNFFLIQNKAKINKGILFMELLLYDIKFYHNSSMIEENALLYVFNINENTMVEKIKKKNQLCELILKTVNKNKMSFSCSILKQGKDLELICNKIIKRILMVKYIKYFESKSLMILDNAINFFLYEKILDLRNVPYDKIGDGIISLYIQNTCSVGIIDFSNRSMSIQNLNEYMDFAKITHCNKLYLSNNPLFSKLSYDIVKKDIDGVITHLKNMKLTELYLDFIDLSNVCGEYIICNIIQKTEISFLSLMNCGLTHDNITNIINNIKENENEYKSSNIHYLNVEFNKLIYYDVVSLIKILSKLNKLFKKIYIYGNLIQTDIFDISFEFKRNLSIIEVKKYCKHVPNVFNLNNIKEALLKLSKMLDNCNLENPFLINVNKNIDQLNENNYLTLLSLRYNYFSSVKELIKFVNNLISKCKSLKTIRIYTSNFSEDDMKLIEKNIIKKDVLSFISTYALIPSSKKLKRKVLKLNKYKINKDVEYNTELTEREKKLIEQFFDRQNTKTDKEEKKDDLNTLNRYNLNDIKNRNIKYKFKNNKI</sequence>
<dbReference type="EMBL" id="KE123647">
    <property type="protein sequence ID" value="EUR62381.1"/>
    <property type="molecule type" value="Genomic_DNA"/>
</dbReference>
<dbReference type="OrthoDB" id="360979at2759"/>
<evidence type="ECO:0000313" key="2">
    <source>
        <dbReference type="EMBL" id="EUR62381.1"/>
    </source>
</evidence>
<gene>
    <name evidence="2" type="ORF">PFBG_05594</name>
</gene>
<name>W7FDH4_PLAF8</name>
<evidence type="ECO:0008006" key="4">
    <source>
        <dbReference type="Google" id="ProtNLM"/>
    </source>
</evidence>
<feature type="coiled-coil region" evidence="1">
    <location>
        <begin position="449"/>
        <end position="476"/>
    </location>
</feature>
<evidence type="ECO:0000256" key="1">
    <source>
        <dbReference type="SAM" id="Coils"/>
    </source>
</evidence>
<reference evidence="2 3" key="2">
    <citation type="submission" date="2013-02" db="EMBL/GenBank/DDBJ databases">
        <title>The Genome Sequence of Plasmodium falciparum 7G8.</title>
        <authorList>
            <consortium name="The Broad Institute Genome Sequencing Platform"/>
            <consortium name="The Broad Institute Genome Sequencing Center for Infectious Disease"/>
            <person name="Neafsey D."/>
            <person name="Cheeseman I."/>
            <person name="Volkman S."/>
            <person name="Adams J."/>
            <person name="Walker B."/>
            <person name="Young S.K."/>
            <person name="Zeng Q."/>
            <person name="Gargeya S."/>
            <person name="Fitzgerald M."/>
            <person name="Haas B."/>
            <person name="Abouelleil A."/>
            <person name="Alvarado L."/>
            <person name="Arachchi H.M."/>
            <person name="Berlin A.M."/>
            <person name="Chapman S.B."/>
            <person name="Dewar J."/>
            <person name="Goldberg J."/>
            <person name="Griggs A."/>
            <person name="Gujja S."/>
            <person name="Hansen M."/>
            <person name="Howarth C."/>
            <person name="Imamovic A."/>
            <person name="Larimer J."/>
            <person name="McCowan C."/>
            <person name="Murphy C."/>
            <person name="Neiman D."/>
            <person name="Pearson M."/>
            <person name="Priest M."/>
            <person name="Roberts A."/>
            <person name="Saif S."/>
            <person name="Shea T."/>
            <person name="Sisk P."/>
            <person name="Sykes S."/>
            <person name="Wortman J."/>
            <person name="Nusbaum C."/>
            <person name="Birren B."/>
        </authorList>
    </citation>
    <scope>NUCLEOTIDE SEQUENCE [LARGE SCALE GENOMIC DNA]</scope>
    <source>
        <strain evidence="2 3">7G8</strain>
    </source>
</reference>
<organism evidence="2 3">
    <name type="scientific">Plasmodium falciparum (isolate 7G8)</name>
    <dbReference type="NCBI Taxonomy" id="57266"/>
    <lineage>
        <taxon>Eukaryota</taxon>
        <taxon>Sar</taxon>
        <taxon>Alveolata</taxon>
        <taxon>Apicomplexa</taxon>
        <taxon>Aconoidasida</taxon>
        <taxon>Haemosporida</taxon>
        <taxon>Plasmodiidae</taxon>
        <taxon>Plasmodium</taxon>
        <taxon>Plasmodium (Laverania)</taxon>
    </lineage>
</organism>
<accession>W7FDH4</accession>